<accession>A0ABU8HEY2</accession>
<gene>
    <name evidence="1" type="primary">yutH</name>
    <name evidence="1" type="ORF">WAK64_12310</name>
</gene>
<dbReference type="InterPro" id="IPR011009">
    <property type="entry name" value="Kinase-like_dom_sf"/>
</dbReference>
<dbReference type="Gene3D" id="3.90.1200.10">
    <property type="match status" value="1"/>
</dbReference>
<keyword evidence="2" id="KW-1185">Reference proteome</keyword>
<evidence type="ECO:0000313" key="2">
    <source>
        <dbReference type="Proteomes" id="UP001312865"/>
    </source>
</evidence>
<dbReference type="InterPro" id="IPR014254">
    <property type="entry name" value="Spore_coat_YutH"/>
</dbReference>
<comment type="caution">
    <text evidence="1">The sequence shown here is derived from an EMBL/GenBank/DDBJ whole genome shotgun (WGS) entry which is preliminary data.</text>
</comment>
<keyword evidence="1" id="KW-0167">Capsid protein</keyword>
<sequence>MQEVLEYYFGINASKIMDHERYERYVKDGVVYSIVNVTNVEQEYLVELYQMSEHLKERGDRYVSSFIKANEGKFLITHEGKDFVVVQNQQLPPPREKKLGRKLAKFHQRGRLIPEKIVYSSRVGEWKSLWEKRLDQMEKACYEMVRREPNDHFERMLIDAFPYYMGLAENGIQYLVDTELDDEPLQDDAGTVCHERFLNSTWGTDQWIRFPFDWVFDHCSRDIADWIRGQYLSRNRTFGPDVQKFIQEYQTISRLSPFAFRLTYARLIFPLHFFECVEDYFITRSEQRMKLLEEKLERYLRFSSDYERFLGSFYEICQISSRAQSIPRIEWLSM</sequence>
<name>A0ABU8HEY2_9BACI</name>
<dbReference type="Proteomes" id="UP001312865">
    <property type="component" value="Unassembled WGS sequence"/>
</dbReference>
<dbReference type="PANTHER" id="PTHR39179:SF2">
    <property type="entry name" value="ENDOSPORE COAT-ASSOCIATED PROTEIN YUTH"/>
    <property type="match status" value="1"/>
</dbReference>
<dbReference type="InterPro" id="IPR047175">
    <property type="entry name" value="CotS-like"/>
</dbReference>
<evidence type="ECO:0000313" key="1">
    <source>
        <dbReference type="EMBL" id="MEI5907837.1"/>
    </source>
</evidence>
<proteinExistence type="predicted"/>
<dbReference type="EMBL" id="JBBAXC010000009">
    <property type="protein sequence ID" value="MEI5907837.1"/>
    <property type="molecule type" value="Genomic_DNA"/>
</dbReference>
<dbReference type="SUPFAM" id="SSF56112">
    <property type="entry name" value="Protein kinase-like (PK-like)"/>
    <property type="match status" value="1"/>
</dbReference>
<keyword evidence="1" id="KW-0946">Virion</keyword>
<dbReference type="RefSeq" id="WP_336587274.1">
    <property type="nucleotide sequence ID" value="NZ_JBBAXC010000009.1"/>
</dbReference>
<organism evidence="1 2">
    <name type="scientific">Bacillus spongiae</name>
    <dbReference type="NCBI Taxonomy" id="2683610"/>
    <lineage>
        <taxon>Bacteria</taxon>
        <taxon>Bacillati</taxon>
        <taxon>Bacillota</taxon>
        <taxon>Bacilli</taxon>
        <taxon>Bacillales</taxon>
        <taxon>Bacillaceae</taxon>
        <taxon>Bacillus</taxon>
    </lineage>
</organism>
<dbReference type="PANTHER" id="PTHR39179">
    <property type="entry name" value="SPORE COAT PROTEIN I"/>
    <property type="match status" value="1"/>
</dbReference>
<protein>
    <submittedName>
        <fullName evidence="1">Spore coat protein YutH</fullName>
    </submittedName>
</protein>
<dbReference type="NCBIfam" id="TIGR02905">
    <property type="entry name" value="spore_yutH"/>
    <property type="match status" value="1"/>
</dbReference>
<reference evidence="1 2" key="1">
    <citation type="journal article" date="2018" name="J. Microbiol.">
        <title>Bacillus spongiae sp. nov., isolated from sponge of Jeju Island.</title>
        <authorList>
            <person name="Lee G.E."/>
            <person name="Im W.T."/>
            <person name="Park J.S."/>
        </authorList>
    </citation>
    <scope>NUCLEOTIDE SEQUENCE [LARGE SCALE GENOMIC DNA]</scope>
    <source>
        <strain evidence="1 2">135PIL107-10</strain>
    </source>
</reference>